<dbReference type="PANTHER" id="PTHR35008:SF4">
    <property type="entry name" value="BLL4482 PROTEIN"/>
    <property type="match status" value="1"/>
</dbReference>
<dbReference type="GO" id="GO:0005506">
    <property type="term" value="F:iron ion binding"/>
    <property type="evidence" value="ECO:0007669"/>
    <property type="project" value="InterPro"/>
</dbReference>
<gene>
    <name evidence="8" type="ORF">CWD88_29845</name>
    <name evidence="7" type="ORF">Y036_1306</name>
</gene>
<dbReference type="InterPro" id="IPR014353">
    <property type="entry name" value="Membr-bd_ADH_cyt_c"/>
</dbReference>
<keyword evidence="2 5" id="KW-0479">Metal-binding</keyword>
<evidence type="ECO:0000313" key="8">
    <source>
        <dbReference type="EMBL" id="PJO62695.1"/>
    </source>
</evidence>
<comment type="caution">
    <text evidence="7">The sequence shown here is derived from an EMBL/GenBank/DDBJ whole genome shotgun (WGS) entry which is preliminary data.</text>
</comment>
<evidence type="ECO:0000256" key="5">
    <source>
        <dbReference type="PIRSR" id="PIRSR000018-51"/>
    </source>
</evidence>
<dbReference type="InterPro" id="IPR051459">
    <property type="entry name" value="Cytochrome_c-type_DH"/>
</dbReference>
<feature type="binding site" description="covalent" evidence="4">
    <location>
        <position position="63"/>
    </location>
    <ligand>
        <name>heme c</name>
        <dbReference type="ChEBI" id="CHEBI:61717"/>
        <label>1</label>
    </ligand>
</feature>
<evidence type="ECO:0000313" key="10">
    <source>
        <dbReference type="Proteomes" id="UP000231878"/>
    </source>
</evidence>
<dbReference type="EMBL" id="PHRB01000041">
    <property type="protein sequence ID" value="PJO62695.1"/>
    <property type="molecule type" value="Genomic_DNA"/>
</dbReference>
<evidence type="ECO:0000313" key="9">
    <source>
        <dbReference type="Proteomes" id="UP000030475"/>
    </source>
</evidence>
<reference evidence="8 10" key="2">
    <citation type="submission" date="2017-11" db="EMBL/GenBank/DDBJ databases">
        <title>Molecular characterization of Burkholderia pseudomallei and closely related isolates from Vietnam.</title>
        <authorList>
            <person name="Ustinov D.V."/>
            <person name="Antonov A.S."/>
            <person name="Avdusheva E.F."/>
            <person name="Shpak I.M."/>
            <person name="Zakharova I.B."/>
            <person name="Thi L.A."/>
            <person name="Teteryatnikova N."/>
            <person name="Lopasteyskaya Y.A."/>
            <person name="Kuzyutina J.A."/>
            <person name="Ngo T.N."/>
            <person name="Victorov D.V."/>
        </authorList>
    </citation>
    <scope>NUCLEOTIDE SEQUENCE [LARGE SCALE GENOMIC DNA]</scope>
    <source>
        <strain evidence="8 10">V1512</strain>
    </source>
</reference>
<dbReference type="PANTHER" id="PTHR35008">
    <property type="entry name" value="BLL4482 PROTEIN-RELATED"/>
    <property type="match status" value="1"/>
</dbReference>
<feature type="domain" description="Cytochrome c" evidence="6">
    <location>
        <begin position="321"/>
        <end position="411"/>
    </location>
</feature>
<dbReference type="Gene3D" id="1.10.760.10">
    <property type="entry name" value="Cytochrome c-like domain"/>
    <property type="match status" value="2"/>
</dbReference>
<dbReference type="OrthoDB" id="9809720at2"/>
<dbReference type="GO" id="GO:0009055">
    <property type="term" value="F:electron transfer activity"/>
    <property type="evidence" value="ECO:0007669"/>
    <property type="project" value="InterPro"/>
</dbReference>
<dbReference type="Proteomes" id="UP000231878">
    <property type="component" value="Unassembled WGS sequence"/>
</dbReference>
<feature type="binding site" description="covalent" evidence="4">
    <location>
        <position position="206"/>
    </location>
    <ligand>
        <name>heme c</name>
        <dbReference type="ChEBI" id="CHEBI:61717"/>
        <label>2</label>
    </ligand>
</feature>
<dbReference type="Pfam" id="PF00034">
    <property type="entry name" value="Cytochrom_C"/>
    <property type="match status" value="3"/>
</dbReference>
<accession>A0A069B289</accession>
<dbReference type="eggNOG" id="COG2010">
    <property type="taxonomic scope" value="Bacteria"/>
</dbReference>
<evidence type="ECO:0000256" key="1">
    <source>
        <dbReference type="ARBA" id="ARBA00022617"/>
    </source>
</evidence>
<dbReference type="PROSITE" id="PS51007">
    <property type="entry name" value="CYTC"/>
    <property type="match status" value="3"/>
</dbReference>
<name>A0A069B289_BURPE</name>
<dbReference type="InterPro" id="IPR036909">
    <property type="entry name" value="Cyt_c-like_dom_sf"/>
</dbReference>
<evidence type="ECO:0000259" key="6">
    <source>
        <dbReference type="PROSITE" id="PS51007"/>
    </source>
</evidence>
<dbReference type="OMA" id="RALYFRP"/>
<dbReference type="GeneID" id="93059209"/>
<keyword evidence="3 5" id="KW-0408">Iron</keyword>
<feature type="binding site" description="axial binding residue" evidence="5">
    <location>
        <position position="210"/>
    </location>
    <ligand>
        <name>heme c</name>
        <dbReference type="ChEBI" id="CHEBI:61717"/>
        <label>2</label>
    </ligand>
    <ligandPart>
        <name>Fe</name>
        <dbReference type="ChEBI" id="CHEBI:18248"/>
    </ligandPart>
</feature>
<feature type="binding site" description="axial binding residue" evidence="5">
    <location>
        <position position="338"/>
    </location>
    <ligand>
        <name>heme c</name>
        <dbReference type="ChEBI" id="CHEBI:61717"/>
        <label>3</label>
    </ligand>
    <ligandPart>
        <name>Fe</name>
        <dbReference type="ChEBI" id="CHEBI:18248"/>
    </ligandPart>
</feature>
<dbReference type="PIRSF" id="PIRSF000018">
    <property type="entry name" value="Mb_ADH_cyt_c"/>
    <property type="match status" value="1"/>
</dbReference>
<organism evidence="7 9">
    <name type="scientific">Burkholderia pseudomallei</name>
    <name type="common">Pseudomonas pseudomallei</name>
    <dbReference type="NCBI Taxonomy" id="28450"/>
    <lineage>
        <taxon>Bacteria</taxon>
        <taxon>Pseudomonadati</taxon>
        <taxon>Pseudomonadota</taxon>
        <taxon>Betaproteobacteria</taxon>
        <taxon>Burkholderiales</taxon>
        <taxon>Burkholderiaceae</taxon>
        <taxon>Burkholderia</taxon>
        <taxon>pseudomallei group</taxon>
    </lineage>
</organism>
<evidence type="ECO:0000256" key="2">
    <source>
        <dbReference type="ARBA" id="ARBA00022723"/>
    </source>
</evidence>
<feature type="domain" description="Cytochrome c" evidence="6">
    <location>
        <begin position="46"/>
        <end position="149"/>
    </location>
</feature>
<dbReference type="InterPro" id="IPR009056">
    <property type="entry name" value="Cyt_c-like_dom"/>
</dbReference>
<dbReference type="SUPFAM" id="SSF46626">
    <property type="entry name" value="Cytochrome c"/>
    <property type="match status" value="3"/>
</dbReference>
<comment type="cofactor">
    <cofactor evidence="4">
        <name>heme c</name>
        <dbReference type="ChEBI" id="CHEBI:61717"/>
    </cofactor>
    <text evidence="4">Binds 3 heme c groups covalently per subunit.</text>
</comment>
<feature type="binding site" description="axial binding residue" evidence="5">
    <location>
        <position position="64"/>
    </location>
    <ligand>
        <name>heme c</name>
        <dbReference type="ChEBI" id="CHEBI:61717"/>
        <label>1</label>
    </ligand>
    <ligandPart>
        <name>Fe</name>
        <dbReference type="ChEBI" id="CHEBI:18248"/>
    </ligandPart>
</feature>
<evidence type="ECO:0000256" key="3">
    <source>
        <dbReference type="ARBA" id="ARBA00023004"/>
    </source>
</evidence>
<proteinExistence type="predicted"/>
<feature type="domain" description="Cytochrome c" evidence="6">
    <location>
        <begin position="191"/>
        <end position="301"/>
    </location>
</feature>
<feature type="binding site" description="covalent" evidence="4">
    <location>
        <position position="209"/>
    </location>
    <ligand>
        <name>heme c</name>
        <dbReference type="ChEBI" id="CHEBI:61717"/>
        <label>2</label>
    </ligand>
</feature>
<dbReference type="GO" id="GO:0016614">
    <property type="term" value="F:oxidoreductase activity, acting on CH-OH group of donors"/>
    <property type="evidence" value="ECO:0007669"/>
    <property type="project" value="InterPro"/>
</dbReference>
<dbReference type="KEGG" id="but:X994_2019"/>
<sequence length="432" mass="46783">MKRKSLFALSAVAIVAAAALVPVLWPGNDTLHGNAAVAATPADQAALIKKGEYLARVGDCIACHTVRGGKPFAGGLPMATPFGTMYTPNITPDDQAGIGKWTSDDFYRAMHTGRSKDGSLLYPGFPFASYTKVTRADSDAIYAYLRSVAPVSTPSRPHELRFPFNNRNLLIGWRTLFFKEGEYKPDPTKSVEWNRGAYLVEGLGHCSMCHTSINMMGGPVSSAAFAGGLIPLQNWYAPSLTNDKELGLGDWHVQELSDLLQAGVSHKGAVFGPMADVVHNSLQYMTDEDTRAMSTYLKSIPQKAEAPKNMQYEPSKQFGTALLEQGKKIYADNCATCHGPQGEGKPTAYPPLAQNRSIMMESAVNPIRMVLNGGYPPSTFKNPRPYGMPPFAQSLSNQEVAAVVTYIRMSWGNNGSPVSPQQVSDLRSAPLD</sequence>
<keyword evidence="1 4" id="KW-0349">Heme</keyword>
<evidence type="ECO:0000256" key="4">
    <source>
        <dbReference type="PIRSR" id="PIRSR000018-50"/>
    </source>
</evidence>
<dbReference type="GO" id="GO:0020037">
    <property type="term" value="F:heme binding"/>
    <property type="evidence" value="ECO:0007669"/>
    <property type="project" value="InterPro"/>
</dbReference>
<dbReference type="GO" id="GO:0016020">
    <property type="term" value="C:membrane"/>
    <property type="evidence" value="ECO:0007669"/>
    <property type="project" value="InterPro"/>
</dbReference>
<dbReference type="Proteomes" id="UP000030475">
    <property type="component" value="Unassembled WGS sequence"/>
</dbReference>
<dbReference type="EMBL" id="JQIM01000010">
    <property type="protein sequence ID" value="KGX05300.1"/>
    <property type="molecule type" value="Genomic_DNA"/>
</dbReference>
<reference evidence="7 9" key="1">
    <citation type="submission" date="2014-08" db="EMBL/GenBank/DDBJ databases">
        <authorList>
            <person name="Bunnell A."/>
            <person name="Chain P.S."/>
            <person name="Chertkov O."/>
            <person name="Currie B.J."/>
            <person name="Daligault H.E."/>
            <person name="Davenport K.W."/>
            <person name="Davis C."/>
            <person name="Gleasner C.D."/>
            <person name="Johnson S.L."/>
            <person name="Kaestli M."/>
            <person name="Koren S."/>
            <person name="Kunde Y.A."/>
            <person name="Mayo M."/>
            <person name="McMurry K.K."/>
            <person name="Price E.P."/>
            <person name="Reitenga K.G."/>
            <person name="Robison R."/>
            <person name="Rosovitz M.J."/>
            <person name="Sarovich D.S."/>
            <person name="Teshima H."/>
        </authorList>
    </citation>
    <scope>NUCLEOTIDE SEQUENCE [LARGE SCALE GENOMIC DNA]</scope>
    <source>
        <strain evidence="7 9">MSHR44</strain>
    </source>
</reference>
<feature type="binding site" description="covalent" evidence="4">
    <location>
        <position position="60"/>
    </location>
    <ligand>
        <name>heme c</name>
        <dbReference type="ChEBI" id="CHEBI:61717"/>
        <label>1</label>
    </ligand>
</feature>
<evidence type="ECO:0000313" key="7">
    <source>
        <dbReference type="EMBL" id="KGX05300.1"/>
    </source>
</evidence>
<dbReference type="RefSeq" id="WP_004266474.1">
    <property type="nucleotide sequence ID" value="NZ_AP028071.1"/>
</dbReference>
<protein>
    <submittedName>
        <fullName evidence="8">Alcohol dehydrogenase</fullName>
    </submittedName>
    <submittedName>
        <fullName evidence="7">Cytochrome c family protein</fullName>
    </submittedName>
</protein>
<feature type="binding site" description="covalent" evidence="4">
    <location>
        <position position="337"/>
    </location>
    <ligand>
        <name>heme c</name>
        <dbReference type="ChEBI" id="CHEBI:61717"/>
        <label>3</label>
    </ligand>
</feature>
<feature type="binding site" description="covalent" evidence="4">
    <location>
        <position position="334"/>
    </location>
    <ligand>
        <name>heme c</name>
        <dbReference type="ChEBI" id="CHEBI:61717"/>
        <label>3</label>
    </ligand>
</feature>
<dbReference type="AlphaFoldDB" id="A0A069B289"/>